<evidence type="ECO:0000259" key="3">
    <source>
        <dbReference type="Pfam" id="PF13426"/>
    </source>
</evidence>
<dbReference type="InterPro" id="IPR029787">
    <property type="entry name" value="Nucleotide_cyclase"/>
</dbReference>
<keyword evidence="1" id="KW-0812">Transmembrane</keyword>
<dbReference type="InterPro" id="IPR035965">
    <property type="entry name" value="PAS-like_dom_sf"/>
</dbReference>
<reference evidence="4" key="1">
    <citation type="submission" date="2021-01" db="EMBL/GenBank/DDBJ databases">
        <title>Draft genome sequence of Acholeplasmataceae bacterium strain Mahy22.</title>
        <authorList>
            <person name="Watanabe M."/>
            <person name="Kojima H."/>
            <person name="Fukui M."/>
        </authorList>
    </citation>
    <scope>NUCLEOTIDE SEQUENCE</scope>
    <source>
        <strain evidence="4">Mahy22</strain>
    </source>
</reference>
<organism evidence="4 5">
    <name type="scientific">Mariniplasma anaerobium</name>
    <dbReference type="NCBI Taxonomy" id="2735436"/>
    <lineage>
        <taxon>Bacteria</taxon>
        <taxon>Bacillati</taxon>
        <taxon>Mycoplasmatota</taxon>
        <taxon>Mollicutes</taxon>
        <taxon>Acholeplasmatales</taxon>
        <taxon>Acholeplasmataceae</taxon>
        <taxon>Mariniplasma</taxon>
    </lineage>
</organism>
<dbReference type="SUPFAM" id="SSF55073">
    <property type="entry name" value="Nucleotide cyclase"/>
    <property type="match status" value="1"/>
</dbReference>
<feature type="domain" description="PAS" evidence="3">
    <location>
        <begin position="108"/>
        <end position="216"/>
    </location>
</feature>
<feature type="transmembrane region" description="Helical" evidence="1">
    <location>
        <begin position="6"/>
        <end position="22"/>
    </location>
</feature>
<dbReference type="Proteomes" id="UP000620133">
    <property type="component" value="Chromosome"/>
</dbReference>
<dbReference type="EMBL" id="AP024412">
    <property type="protein sequence ID" value="BCR35138.1"/>
    <property type="molecule type" value="Genomic_DNA"/>
</dbReference>
<keyword evidence="5" id="KW-1185">Reference proteome</keyword>
<proteinExistence type="predicted"/>
<gene>
    <name evidence="4" type="ORF">MPAN_000310</name>
</gene>
<dbReference type="KEGG" id="manr:MPAN_000310"/>
<accession>A0A7U9TK68</accession>
<dbReference type="SUPFAM" id="SSF55785">
    <property type="entry name" value="PYP-like sensor domain (PAS domain)"/>
    <property type="match status" value="1"/>
</dbReference>
<feature type="transmembrane region" description="Helical" evidence="1">
    <location>
        <begin position="60"/>
        <end position="81"/>
    </location>
</feature>
<feature type="transmembrane region" description="Helical" evidence="1">
    <location>
        <begin position="34"/>
        <end position="54"/>
    </location>
</feature>
<evidence type="ECO:0000259" key="2">
    <source>
        <dbReference type="Pfam" id="PF00990"/>
    </source>
</evidence>
<evidence type="ECO:0000313" key="4">
    <source>
        <dbReference type="EMBL" id="BCR35138.1"/>
    </source>
</evidence>
<dbReference type="Pfam" id="PF13426">
    <property type="entry name" value="PAS_9"/>
    <property type="match status" value="1"/>
</dbReference>
<dbReference type="InterPro" id="IPR000160">
    <property type="entry name" value="GGDEF_dom"/>
</dbReference>
<dbReference type="AlphaFoldDB" id="A0A7U9TK68"/>
<sequence>MLQHPIYPLIISIFTLVLVIMQSIQSEKVLKNRLVISFFNIAIAVMVFVIYNNFILTSELYTLLYIIFNFLVYFVFILVLYQAFKTSALKANHYQLFVKSIKNSRWNAYYVVDKKERVKDISLSLLQELGIEKEEIIGKKLFNILNKTVRFTRLNGLDINNKQLENYYKNYKENAKPNDSEVQELQFLNDTGDPVILRLVMQPVFALGKYKGRICVGEKKTDFNLLAVEKELNDRNSELESIRHKFIATLELSEEGLFYIDLDERTIWASDALVSSLGLPSNLLDLTDFRRLIEAEDLKKYLALLGDLTINKTQYQTSYRIKIKGRYIWFKEKGKRLFEDTNSAIIMGTLNPMKTKHFQASQIDILDLLKDRNEFMAHMHKLFNDNRYFQLVVFRLQNIPKINEDYGREVGNMFIAEYIKKMSSSFVSESGDIFRITGIEFAITITDPRKMEVLANGVKSNPTFLNLNMQYGSISEALEVFAGIAVGGSDAHEEHQLYQAAYQALKISLNPQFSSHGCYYKDIVS</sequence>
<dbReference type="InterPro" id="IPR043128">
    <property type="entry name" value="Rev_trsase/Diguanyl_cyclase"/>
</dbReference>
<keyword evidence="1" id="KW-1133">Transmembrane helix</keyword>
<feature type="domain" description="GGDEF" evidence="2">
    <location>
        <begin position="368"/>
        <end position="506"/>
    </location>
</feature>
<evidence type="ECO:0008006" key="6">
    <source>
        <dbReference type="Google" id="ProtNLM"/>
    </source>
</evidence>
<name>A0A7U9TK68_9MOLU</name>
<keyword evidence="1" id="KW-0472">Membrane</keyword>
<dbReference type="Pfam" id="PF00990">
    <property type="entry name" value="GGDEF"/>
    <property type="match status" value="1"/>
</dbReference>
<dbReference type="Gene3D" id="3.30.450.20">
    <property type="entry name" value="PAS domain"/>
    <property type="match status" value="1"/>
</dbReference>
<evidence type="ECO:0000313" key="5">
    <source>
        <dbReference type="Proteomes" id="UP000620133"/>
    </source>
</evidence>
<dbReference type="Gene3D" id="3.30.70.270">
    <property type="match status" value="1"/>
</dbReference>
<dbReference type="InterPro" id="IPR000014">
    <property type="entry name" value="PAS"/>
</dbReference>
<evidence type="ECO:0000256" key="1">
    <source>
        <dbReference type="SAM" id="Phobius"/>
    </source>
</evidence>
<dbReference type="RefSeq" id="WP_176239014.1">
    <property type="nucleotide sequence ID" value="NZ_AP024412.1"/>
</dbReference>
<protein>
    <recommendedName>
        <fullName evidence="6">GGDEF domain-containing protein</fullName>
    </recommendedName>
</protein>